<reference evidence="3" key="1">
    <citation type="journal article" date="2014" name="Genome Announc.">
        <title>Draft genome sequence of the plant-pathogenic soil fungus Rhizoctonia solani anastomosis group 3 strain Rhs1AP.</title>
        <authorList>
            <person name="Cubeta M.A."/>
            <person name="Thomas E."/>
            <person name="Dean R.A."/>
            <person name="Jabaji S."/>
            <person name="Neate S.M."/>
            <person name="Tavantzis S."/>
            <person name="Toda T."/>
            <person name="Vilgalys R."/>
            <person name="Bharathan N."/>
            <person name="Fedorova-Abrams N."/>
            <person name="Pakala S.B."/>
            <person name="Pakala S.M."/>
            <person name="Zafar N."/>
            <person name="Joardar V."/>
            <person name="Losada L."/>
            <person name="Nierman W.C."/>
        </authorList>
    </citation>
    <scope>NUCLEOTIDE SEQUENCE [LARGE SCALE GENOMIC DNA]</scope>
    <source>
        <strain evidence="3">AG-3</strain>
    </source>
</reference>
<evidence type="ECO:0000256" key="1">
    <source>
        <dbReference type="SAM" id="Phobius"/>
    </source>
</evidence>
<evidence type="ECO:0000313" key="3">
    <source>
        <dbReference type="Proteomes" id="UP000030108"/>
    </source>
</evidence>
<feature type="transmembrane region" description="Helical" evidence="1">
    <location>
        <begin position="305"/>
        <end position="322"/>
    </location>
</feature>
<dbReference type="Proteomes" id="UP000030108">
    <property type="component" value="Unassembled WGS sequence"/>
</dbReference>
<proteinExistence type="predicted"/>
<keyword evidence="1 2" id="KW-0812">Transmembrane</keyword>
<feature type="non-terminal residue" evidence="2">
    <location>
        <position position="439"/>
    </location>
</feature>
<comment type="caution">
    <text evidence="2">The sequence shown here is derived from an EMBL/GenBank/DDBJ whole genome shotgun (WGS) entry which is preliminary data.</text>
</comment>
<protein>
    <submittedName>
        <fullName evidence="2">Transmembrane protein, putative</fullName>
    </submittedName>
</protein>
<organism evidence="2 3">
    <name type="scientific">Rhizoctonia solani AG-3 Rhs1AP</name>
    <dbReference type="NCBI Taxonomy" id="1086054"/>
    <lineage>
        <taxon>Eukaryota</taxon>
        <taxon>Fungi</taxon>
        <taxon>Dikarya</taxon>
        <taxon>Basidiomycota</taxon>
        <taxon>Agaricomycotina</taxon>
        <taxon>Agaricomycetes</taxon>
        <taxon>Cantharellales</taxon>
        <taxon>Ceratobasidiaceae</taxon>
        <taxon>Rhizoctonia</taxon>
    </lineage>
</organism>
<dbReference type="OrthoDB" id="3254556at2759"/>
<dbReference type="AlphaFoldDB" id="X8J328"/>
<dbReference type="InterPro" id="IPR036322">
    <property type="entry name" value="WD40_repeat_dom_sf"/>
</dbReference>
<keyword evidence="1" id="KW-0472">Membrane</keyword>
<name>X8J328_9AGAM</name>
<gene>
    <name evidence="2" type="ORF">RSOL_193020</name>
</gene>
<sequence length="439" mass="48728">MSSASGDDFKEIFAVRSDRTGMLTSFSLSSDGFSILVTTLDQLLVIDTRIGMTSVNVNVGTARAITAATWMSSQLSILGCRDGHMYFSEFRPSSLFGSQSVTITYAFRDVNKRNTMLRYDIPQGLLGIAYEDGVSIWQHTNAKWRLVDRIPVAIEGNMGVTSIEFFGEPERRLFIGGTFGHIIWHGAGRVDFFTGPRRICLIGAAALSDDRKHLVISSFNRQLHIWGAASKSINPRGSVHDFESGHEYHNLSPRIPVAMTASGLAVLGSQVGLVAFVRSNGVTASEFFYEPNFSVMGILSHENRLYVAFLGPVGSIIIVGYSNKVRARRTFRDLRKQHSGLIDTKSINIPLNQVPRPVPTCPHNRAIRVASNRNSEELSRVGYALCILLVVTFVYVVYREQASEMTGWLDWVNMTKQAFGEKVLGGNAENYWDDILLDL</sequence>
<evidence type="ECO:0000313" key="2">
    <source>
        <dbReference type="EMBL" id="EUC56743.1"/>
    </source>
</evidence>
<accession>X8J328</accession>
<feature type="transmembrane region" description="Helical" evidence="1">
    <location>
        <begin position="381"/>
        <end position="398"/>
    </location>
</feature>
<dbReference type="EMBL" id="JATN01000322">
    <property type="protein sequence ID" value="EUC56743.1"/>
    <property type="molecule type" value="Genomic_DNA"/>
</dbReference>
<keyword evidence="1" id="KW-1133">Transmembrane helix</keyword>
<dbReference type="SUPFAM" id="SSF50978">
    <property type="entry name" value="WD40 repeat-like"/>
    <property type="match status" value="1"/>
</dbReference>